<dbReference type="InterPro" id="IPR006860">
    <property type="entry name" value="FecR"/>
</dbReference>
<keyword evidence="5" id="KW-1185">Reference proteome</keyword>
<proteinExistence type="predicted"/>
<keyword evidence="1" id="KW-0812">Transmembrane</keyword>
<dbReference type="Gene3D" id="2.60.120.1440">
    <property type="match status" value="1"/>
</dbReference>
<keyword evidence="1" id="KW-0472">Membrane</keyword>
<sequence>MNQGISKDELKALAEKWMQGTLSAEERAIFERWYNQREAPDVQWPGAETEEELQNRIYSRIGRELKGDGKTGTTAFMRWWQVAAAAVIVLTAALAWYFITNSKPSIPATVTVTPRVNKAAVDKSTDFIRHITLADGTNVVLQANSRLDYPENFLGNAREVILSGEAYFDVAHDAKKPFIIHTGQIRTTVLGTAFNIKALPDGKEIIVSVTRGKVKVEDDKKLLAVLTPNEQAVYVPVTAAVSKDTVNANMLVTDWTKHEMRFEGQTFEEVAALLGRRYGVDIRFKKNGLKKCSIKAYFSGTETLEKVLDVLSIISNATYSMPDDKTVFLDGEGCVE</sequence>
<keyword evidence="1" id="KW-1133">Transmembrane helix</keyword>
<reference evidence="4 5" key="1">
    <citation type="submission" date="2016-03" db="EMBL/GenBank/DDBJ databases">
        <title>Niastella vici sp. nov., isolated from farmland soil.</title>
        <authorList>
            <person name="Chen L."/>
            <person name="Wang D."/>
            <person name="Yang S."/>
            <person name="Wang G."/>
        </authorList>
    </citation>
    <scope>NUCLEOTIDE SEQUENCE [LARGE SCALE GENOMIC DNA]</scope>
    <source>
        <strain evidence="4 5">DJ57</strain>
    </source>
</reference>
<dbReference type="Gene3D" id="3.55.50.30">
    <property type="match status" value="1"/>
</dbReference>
<dbReference type="STRING" id="1703345.A3860_12530"/>
<feature type="transmembrane region" description="Helical" evidence="1">
    <location>
        <begin position="79"/>
        <end position="99"/>
    </location>
</feature>
<dbReference type="OrthoDB" id="697544at2"/>
<accession>A0A1V9G6S4</accession>
<gene>
    <name evidence="4" type="ORF">A3860_12530</name>
</gene>
<evidence type="ECO:0000313" key="5">
    <source>
        <dbReference type="Proteomes" id="UP000192796"/>
    </source>
</evidence>
<dbReference type="PIRSF" id="PIRSF018266">
    <property type="entry name" value="FecR"/>
    <property type="match status" value="1"/>
</dbReference>
<dbReference type="Pfam" id="PF04773">
    <property type="entry name" value="FecR"/>
    <property type="match status" value="1"/>
</dbReference>
<evidence type="ECO:0000313" key="4">
    <source>
        <dbReference type="EMBL" id="OQP66323.1"/>
    </source>
</evidence>
<dbReference type="GO" id="GO:0016989">
    <property type="term" value="F:sigma factor antagonist activity"/>
    <property type="evidence" value="ECO:0007669"/>
    <property type="project" value="TreeGrafter"/>
</dbReference>
<dbReference type="AlphaFoldDB" id="A0A1V9G6S4"/>
<dbReference type="PANTHER" id="PTHR30273">
    <property type="entry name" value="PERIPLASMIC SIGNAL SENSOR AND SIGMA FACTOR ACTIVATOR FECR-RELATED"/>
    <property type="match status" value="1"/>
</dbReference>
<evidence type="ECO:0000259" key="2">
    <source>
        <dbReference type="Pfam" id="PF04773"/>
    </source>
</evidence>
<evidence type="ECO:0008006" key="6">
    <source>
        <dbReference type="Google" id="ProtNLM"/>
    </source>
</evidence>
<dbReference type="EMBL" id="LVYD01000002">
    <property type="protein sequence ID" value="OQP66323.1"/>
    <property type="molecule type" value="Genomic_DNA"/>
</dbReference>
<dbReference type="InterPro" id="IPR032508">
    <property type="entry name" value="FecR_C"/>
</dbReference>
<name>A0A1V9G6S4_9BACT</name>
<dbReference type="Pfam" id="PF16344">
    <property type="entry name" value="FecR_C"/>
    <property type="match status" value="1"/>
</dbReference>
<feature type="domain" description="FecR protein" evidence="2">
    <location>
        <begin position="128"/>
        <end position="215"/>
    </location>
</feature>
<comment type="caution">
    <text evidence="4">The sequence shown here is derived from an EMBL/GenBank/DDBJ whole genome shotgun (WGS) entry which is preliminary data.</text>
</comment>
<protein>
    <recommendedName>
        <fullName evidence="6">FecR protein domain-containing protein</fullName>
    </recommendedName>
</protein>
<dbReference type="Proteomes" id="UP000192796">
    <property type="component" value="Unassembled WGS sequence"/>
</dbReference>
<feature type="domain" description="Protein FecR C-terminal" evidence="3">
    <location>
        <begin position="260"/>
        <end position="327"/>
    </location>
</feature>
<dbReference type="PANTHER" id="PTHR30273:SF2">
    <property type="entry name" value="PROTEIN FECR"/>
    <property type="match status" value="1"/>
</dbReference>
<dbReference type="InterPro" id="IPR012373">
    <property type="entry name" value="Ferrdict_sens_TM"/>
</dbReference>
<organism evidence="4 5">
    <name type="scientific">Niastella vici</name>
    <dbReference type="NCBI Taxonomy" id="1703345"/>
    <lineage>
        <taxon>Bacteria</taxon>
        <taxon>Pseudomonadati</taxon>
        <taxon>Bacteroidota</taxon>
        <taxon>Chitinophagia</taxon>
        <taxon>Chitinophagales</taxon>
        <taxon>Chitinophagaceae</taxon>
        <taxon>Niastella</taxon>
    </lineage>
</organism>
<dbReference type="RefSeq" id="WP_081145260.1">
    <property type="nucleotide sequence ID" value="NZ_LVYD01000002.1"/>
</dbReference>
<evidence type="ECO:0000259" key="3">
    <source>
        <dbReference type="Pfam" id="PF16344"/>
    </source>
</evidence>
<evidence type="ECO:0000256" key="1">
    <source>
        <dbReference type="SAM" id="Phobius"/>
    </source>
</evidence>